<dbReference type="InterPro" id="IPR018076">
    <property type="entry name" value="T2SS_GspF_dom"/>
</dbReference>
<dbReference type="Pfam" id="PF00482">
    <property type="entry name" value="T2SSF"/>
    <property type="match status" value="1"/>
</dbReference>
<organism evidence="8 9">
    <name type="scientific">Streptomyces halobius</name>
    <dbReference type="NCBI Taxonomy" id="2879846"/>
    <lineage>
        <taxon>Bacteria</taxon>
        <taxon>Bacillati</taxon>
        <taxon>Actinomycetota</taxon>
        <taxon>Actinomycetes</taxon>
        <taxon>Kitasatosporales</taxon>
        <taxon>Streptomycetaceae</taxon>
        <taxon>Streptomyces</taxon>
    </lineage>
</organism>
<evidence type="ECO:0000256" key="6">
    <source>
        <dbReference type="SAM" id="Phobius"/>
    </source>
</evidence>
<feature type="transmembrane region" description="Helical" evidence="6">
    <location>
        <begin position="90"/>
        <end position="118"/>
    </location>
</feature>
<keyword evidence="4 6" id="KW-1133">Transmembrane helix</keyword>
<feature type="transmembrane region" description="Helical" evidence="6">
    <location>
        <begin position="20"/>
        <end position="44"/>
    </location>
</feature>
<keyword evidence="2" id="KW-1003">Cell membrane</keyword>
<dbReference type="PANTHER" id="PTHR35007:SF1">
    <property type="entry name" value="PILUS ASSEMBLY PROTEIN"/>
    <property type="match status" value="1"/>
</dbReference>
<evidence type="ECO:0000256" key="1">
    <source>
        <dbReference type="ARBA" id="ARBA00004651"/>
    </source>
</evidence>
<accession>A0ABY4M875</accession>
<feature type="transmembrane region" description="Helical" evidence="6">
    <location>
        <begin position="268"/>
        <end position="289"/>
    </location>
</feature>
<evidence type="ECO:0000256" key="4">
    <source>
        <dbReference type="ARBA" id="ARBA00022989"/>
    </source>
</evidence>
<evidence type="ECO:0000256" key="5">
    <source>
        <dbReference type="ARBA" id="ARBA00023136"/>
    </source>
</evidence>
<comment type="subcellular location">
    <subcellularLocation>
        <location evidence="1">Cell membrane</location>
        <topology evidence="1">Multi-pass membrane protein</topology>
    </subcellularLocation>
</comment>
<protein>
    <submittedName>
        <fullName evidence="8">Type II secretion system F family protein</fullName>
    </submittedName>
</protein>
<feature type="transmembrane region" description="Helical" evidence="6">
    <location>
        <begin position="301"/>
        <end position="321"/>
    </location>
</feature>
<feature type="transmembrane region" description="Helical" evidence="6">
    <location>
        <begin position="124"/>
        <end position="143"/>
    </location>
</feature>
<dbReference type="EMBL" id="CP086322">
    <property type="protein sequence ID" value="UQA93358.1"/>
    <property type="molecule type" value="Genomic_DNA"/>
</dbReference>
<name>A0ABY4M875_9ACTN</name>
<keyword evidence="3 6" id="KW-0812">Transmembrane</keyword>
<dbReference type="Proteomes" id="UP000830115">
    <property type="component" value="Chromosome"/>
</dbReference>
<keyword evidence="9" id="KW-1185">Reference proteome</keyword>
<evidence type="ECO:0000313" key="9">
    <source>
        <dbReference type="Proteomes" id="UP000830115"/>
    </source>
</evidence>
<proteinExistence type="predicted"/>
<sequence length="329" mass="35439">MTGWALTTASGGPITATGNALPLLALGATLLCGALAVAGVRVYAAGRAQRQAVVDRLADERGLSPTGRRRRFRSVDRVLRRTRFGRRLELRLAATGLDVTSGEFFVAVLGTALVVWLIAQATLAPFFGPITALVTLWAAHAFLNWQRQKRIEKFINQLPELSRILANATQAGLALRTALGMAAEELEAPAGEELAKVSDKLAVGHSIDDALGELADRLPSRELVVLVTTLVLSHRAGGTVVGSLRNLTKTLEERKETRREVRTQLSQVVVTAYVVPLLGIGTLLLMNRIAPGAIDRMTSSFLGQLAVVVAFVLYGLGFFFIRRLAKIDV</sequence>
<dbReference type="Gene3D" id="1.20.81.30">
    <property type="entry name" value="Type II secretion system (T2SS), domain F"/>
    <property type="match status" value="1"/>
</dbReference>
<dbReference type="InterPro" id="IPR042094">
    <property type="entry name" value="T2SS_GspF_sf"/>
</dbReference>
<feature type="domain" description="Type II secretion system protein GspF" evidence="7">
    <location>
        <begin position="162"/>
        <end position="286"/>
    </location>
</feature>
<evidence type="ECO:0000259" key="7">
    <source>
        <dbReference type="Pfam" id="PF00482"/>
    </source>
</evidence>
<keyword evidence="5 6" id="KW-0472">Membrane</keyword>
<evidence type="ECO:0000313" key="8">
    <source>
        <dbReference type="EMBL" id="UQA93358.1"/>
    </source>
</evidence>
<dbReference type="PANTHER" id="PTHR35007">
    <property type="entry name" value="INTEGRAL MEMBRANE PROTEIN-RELATED"/>
    <property type="match status" value="1"/>
</dbReference>
<gene>
    <name evidence="8" type="ORF">K9S39_17245</name>
</gene>
<reference evidence="8" key="1">
    <citation type="submission" date="2021-10" db="EMBL/GenBank/DDBJ databases">
        <title>Streptomyces nigrumlapis sp.nov.,an antimicrobial producing actinobacterium isolated from Black Gobi rocks.</title>
        <authorList>
            <person name="Wen Y."/>
            <person name="Zhang W."/>
            <person name="Liu X.G."/>
        </authorList>
    </citation>
    <scope>NUCLEOTIDE SEQUENCE</scope>
    <source>
        <strain evidence="8">ST13-2-2</strain>
    </source>
</reference>
<dbReference type="RefSeq" id="WP_248864238.1">
    <property type="nucleotide sequence ID" value="NZ_CP086322.1"/>
</dbReference>
<evidence type="ECO:0000256" key="2">
    <source>
        <dbReference type="ARBA" id="ARBA00022475"/>
    </source>
</evidence>
<evidence type="ECO:0000256" key="3">
    <source>
        <dbReference type="ARBA" id="ARBA00022692"/>
    </source>
</evidence>